<dbReference type="SUPFAM" id="SSF103473">
    <property type="entry name" value="MFS general substrate transporter"/>
    <property type="match status" value="1"/>
</dbReference>
<feature type="transmembrane region" description="Helical" evidence="7">
    <location>
        <begin position="218"/>
        <end position="240"/>
    </location>
</feature>
<feature type="transmembrane region" description="Helical" evidence="7">
    <location>
        <begin position="387"/>
        <end position="408"/>
    </location>
</feature>
<evidence type="ECO:0000313" key="9">
    <source>
        <dbReference type="Proteomes" id="UP000324106"/>
    </source>
</evidence>
<accession>A0A5P2ALK7</accession>
<comment type="subcellular location">
    <subcellularLocation>
        <location evidence="1">Cell membrane</location>
        <topology evidence="1">Multi-pass membrane protein</topology>
    </subcellularLocation>
</comment>
<dbReference type="AlphaFoldDB" id="A0A5P2ALK7"/>
<evidence type="ECO:0000313" key="8">
    <source>
        <dbReference type="EMBL" id="QES19124.1"/>
    </source>
</evidence>
<evidence type="ECO:0000256" key="4">
    <source>
        <dbReference type="ARBA" id="ARBA00022692"/>
    </source>
</evidence>
<proteinExistence type="predicted"/>
<organism evidence="8 9">
    <name type="scientific">Streptomyces venezuelae</name>
    <dbReference type="NCBI Taxonomy" id="54571"/>
    <lineage>
        <taxon>Bacteria</taxon>
        <taxon>Bacillati</taxon>
        <taxon>Actinomycetota</taxon>
        <taxon>Actinomycetes</taxon>
        <taxon>Kitasatosporales</taxon>
        <taxon>Streptomycetaceae</taxon>
        <taxon>Streptomyces</taxon>
    </lineage>
</organism>
<name>A0A5P2ALK7_STRVZ</name>
<dbReference type="EMBL" id="CP029194">
    <property type="protein sequence ID" value="QES19124.1"/>
    <property type="molecule type" value="Genomic_DNA"/>
</dbReference>
<gene>
    <name evidence="8" type="ORF">DEJ46_08510</name>
</gene>
<keyword evidence="6 7" id="KW-0472">Membrane</keyword>
<dbReference type="OrthoDB" id="4368225at2"/>
<dbReference type="Pfam" id="PF07690">
    <property type="entry name" value="MFS_1"/>
    <property type="match status" value="1"/>
</dbReference>
<evidence type="ECO:0000256" key="5">
    <source>
        <dbReference type="ARBA" id="ARBA00022989"/>
    </source>
</evidence>
<keyword evidence="3" id="KW-1003">Cell membrane</keyword>
<dbReference type="GO" id="GO:0005886">
    <property type="term" value="C:plasma membrane"/>
    <property type="evidence" value="ECO:0007669"/>
    <property type="project" value="UniProtKB-SubCell"/>
</dbReference>
<dbReference type="Proteomes" id="UP000324106">
    <property type="component" value="Chromosome"/>
</dbReference>
<evidence type="ECO:0000256" key="3">
    <source>
        <dbReference type="ARBA" id="ARBA00022475"/>
    </source>
</evidence>
<feature type="transmembrane region" description="Helical" evidence="7">
    <location>
        <begin position="414"/>
        <end position="436"/>
    </location>
</feature>
<keyword evidence="5 7" id="KW-1133">Transmembrane helix</keyword>
<dbReference type="PANTHER" id="PTHR43266">
    <property type="entry name" value="MACROLIDE-EFFLUX PROTEIN"/>
    <property type="match status" value="1"/>
</dbReference>
<feature type="transmembrane region" description="Helical" evidence="7">
    <location>
        <begin position="347"/>
        <end position="367"/>
    </location>
</feature>
<evidence type="ECO:0000256" key="1">
    <source>
        <dbReference type="ARBA" id="ARBA00004651"/>
    </source>
</evidence>
<dbReference type="InterPro" id="IPR011701">
    <property type="entry name" value="MFS"/>
</dbReference>
<feature type="transmembrane region" description="Helical" evidence="7">
    <location>
        <begin position="252"/>
        <end position="270"/>
    </location>
</feature>
<keyword evidence="4 7" id="KW-0812">Transmembrane</keyword>
<protein>
    <submittedName>
        <fullName evidence="8">MFS transporter</fullName>
    </submittedName>
</protein>
<dbReference type="GO" id="GO:0022857">
    <property type="term" value="F:transmembrane transporter activity"/>
    <property type="evidence" value="ECO:0007669"/>
    <property type="project" value="InterPro"/>
</dbReference>
<dbReference type="PANTHER" id="PTHR43266:SF2">
    <property type="entry name" value="MAJOR FACILITATOR SUPERFAMILY (MFS) PROFILE DOMAIN-CONTAINING PROTEIN"/>
    <property type="match status" value="1"/>
</dbReference>
<evidence type="ECO:0000256" key="6">
    <source>
        <dbReference type="ARBA" id="ARBA00023136"/>
    </source>
</evidence>
<feature type="transmembrane region" description="Helical" evidence="7">
    <location>
        <begin position="45"/>
        <end position="69"/>
    </location>
</feature>
<dbReference type="InterPro" id="IPR036259">
    <property type="entry name" value="MFS_trans_sf"/>
</dbReference>
<feature type="transmembrane region" description="Helical" evidence="7">
    <location>
        <begin position="321"/>
        <end position="341"/>
    </location>
</feature>
<sequence length="487" mass="50814">MLSVLRNRTYRRLFTAQVVALAGTGLATVALSLLAYDLAGANASAVLGTALAIKMAAYVGMGPVVGALAGRLPRRTLLVTLDLVRAGVAVSLPFVTQVWQIYVLILLLQTASAAFTPTFQATIPEVLPEERDYTRALSLSRLAYDLESLLSPALAAALLTLVPYDRLFTGTAAGFLLSGVLVRATALPAPAPAARGGGLRARAAFGTRLLLGTPRLRALLALDLAVAAAGATVFVNTVVLVRDTLGRASGDVPLALGVYGAGSMTVALLLPRALDRRPAEPARGRATALWPAHAIRRASVLRRVRVLRSARVLRPAGERTLMLRAAFVLAGGLGLLALGLASTPGGWTWSGLLVVWAVLGAATSAILTPGGRLLRRSARSADLPAVFAARFSLSHAGWLLTYPLAGWLAARAGLAASAAVLTGVALIGALTAARLWPRTDPAALEHAHPELPAGHPHLVAAGGGGRHAHDFHIDELHRRWPRREVAS</sequence>
<reference evidence="8 9" key="1">
    <citation type="submission" date="2018-05" db="EMBL/GenBank/DDBJ databases">
        <title>Streptomyces venezuelae.</title>
        <authorList>
            <person name="Kim W."/>
            <person name="Lee N."/>
            <person name="Cho B.-K."/>
        </authorList>
    </citation>
    <scope>NUCLEOTIDE SEQUENCE [LARGE SCALE GENOMIC DNA]</scope>
    <source>
        <strain evidence="8 9">ATCC 15068</strain>
    </source>
</reference>
<dbReference type="Gene3D" id="1.20.1250.20">
    <property type="entry name" value="MFS general substrate transporter like domains"/>
    <property type="match status" value="1"/>
</dbReference>
<keyword evidence="2" id="KW-0813">Transport</keyword>
<evidence type="ECO:0000256" key="2">
    <source>
        <dbReference type="ARBA" id="ARBA00022448"/>
    </source>
</evidence>
<dbReference type="RefSeq" id="WP_150264929.1">
    <property type="nucleotide sequence ID" value="NZ_CP029194.1"/>
</dbReference>
<evidence type="ECO:0000256" key="7">
    <source>
        <dbReference type="SAM" id="Phobius"/>
    </source>
</evidence>